<keyword evidence="2" id="KW-1185">Reference proteome</keyword>
<dbReference type="InterPro" id="IPR013783">
    <property type="entry name" value="Ig-like_fold"/>
</dbReference>
<name>A0ABP3UFD9_9FLAO</name>
<sequence>MLIFVISSSCDADVEVDQTVEEIESATPIITGFSPTSVNVTETILVEGEFLQFVDRAFIGDVETEIASRVSDTQILLRVSLDAPSTGNIMLINDLARQGQDNLEFTATSTDVVSVNFPTPSITTTLATEATANDVLVIEGNAVNLITAITFGDVEATIAFQSEDAIAIIVPNPGTLDSVEVTFSYNSSNGIITESLSPAFLVNIPTPEASATPRIMTRDNTVIIKGSNMEFTNSVTVNSIEVEITKKEESELNFMVPPEIPTGIAEVVITDTEDRQTIFNIPYINGEYVEMFDMDSTPIDFWNLRTDRDDTVTHEEVTDPLEQPIFRINGGTETFPFGNSYYRVNYIQRSSSGLSEGSVDEVVNPEELDKLANMYDGNNFNGTPVLHFFMRTNEKASMRFHMGNSDRREITSNFRNTNGEWLLIAVELNNPIDNRFIIGGNPADIQFRLTPTSSSSVPEIKSGEYDWFIITDKVLTEFGAVNWTDTNSTTNFWNAQ</sequence>
<dbReference type="InterPro" id="IPR014756">
    <property type="entry name" value="Ig_E-set"/>
</dbReference>
<gene>
    <name evidence="1" type="ORF">GCM10009430_40440</name>
</gene>
<evidence type="ECO:0008006" key="3">
    <source>
        <dbReference type="Google" id="ProtNLM"/>
    </source>
</evidence>
<comment type="caution">
    <text evidence="1">The sequence shown here is derived from an EMBL/GenBank/DDBJ whole genome shotgun (WGS) entry which is preliminary data.</text>
</comment>
<proteinExistence type="predicted"/>
<evidence type="ECO:0000313" key="2">
    <source>
        <dbReference type="Proteomes" id="UP001501758"/>
    </source>
</evidence>
<reference evidence="2" key="1">
    <citation type="journal article" date="2019" name="Int. J. Syst. Evol. Microbiol.">
        <title>The Global Catalogue of Microorganisms (GCM) 10K type strain sequencing project: providing services to taxonomists for standard genome sequencing and annotation.</title>
        <authorList>
            <consortium name="The Broad Institute Genomics Platform"/>
            <consortium name="The Broad Institute Genome Sequencing Center for Infectious Disease"/>
            <person name="Wu L."/>
            <person name="Ma J."/>
        </authorList>
    </citation>
    <scope>NUCLEOTIDE SEQUENCE [LARGE SCALE GENOMIC DNA]</scope>
    <source>
        <strain evidence="2">JCM 15974</strain>
    </source>
</reference>
<dbReference type="EMBL" id="BAAAGE010000004">
    <property type="protein sequence ID" value="GAA0729846.1"/>
    <property type="molecule type" value="Genomic_DNA"/>
</dbReference>
<dbReference type="Gene3D" id="2.60.40.10">
    <property type="entry name" value="Immunoglobulins"/>
    <property type="match status" value="2"/>
</dbReference>
<dbReference type="Proteomes" id="UP001501758">
    <property type="component" value="Unassembled WGS sequence"/>
</dbReference>
<evidence type="ECO:0000313" key="1">
    <source>
        <dbReference type="EMBL" id="GAA0729846.1"/>
    </source>
</evidence>
<protein>
    <recommendedName>
        <fullName evidence="3">IPT/TIG domain-containing protein</fullName>
    </recommendedName>
</protein>
<accession>A0ABP3UFD9</accession>
<organism evidence="1 2">
    <name type="scientific">Aquimarina litoralis</name>
    <dbReference type="NCBI Taxonomy" id="584605"/>
    <lineage>
        <taxon>Bacteria</taxon>
        <taxon>Pseudomonadati</taxon>
        <taxon>Bacteroidota</taxon>
        <taxon>Flavobacteriia</taxon>
        <taxon>Flavobacteriales</taxon>
        <taxon>Flavobacteriaceae</taxon>
        <taxon>Aquimarina</taxon>
    </lineage>
</organism>
<dbReference type="SUPFAM" id="SSF81296">
    <property type="entry name" value="E set domains"/>
    <property type="match status" value="1"/>
</dbReference>